<gene>
    <name evidence="3" type="primary">LOC116295863</name>
</gene>
<dbReference type="InParanoid" id="A0A6P8I4G7"/>
<evidence type="ECO:0000313" key="3">
    <source>
        <dbReference type="RefSeq" id="XP_031559680.1"/>
    </source>
</evidence>
<dbReference type="GeneID" id="116295863"/>
<feature type="chain" id="PRO_5028341277" evidence="1">
    <location>
        <begin position="23"/>
        <end position="162"/>
    </location>
</feature>
<evidence type="ECO:0000313" key="2">
    <source>
        <dbReference type="Proteomes" id="UP000515163"/>
    </source>
</evidence>
<keyword evidence="2" id="KW-1185">Reference proteome</keyword>
<organism evidence="2 3">
    <name type="scientific">Actinia tenebrosa</name>
    <name type="common">Australian red waratah sea anemone</name>
    <dbReference type="NCBI Taxonomy" id="6105"/>
    <lineage>
        <taxon>Eukaryota</taxon>
        <taxon>Metazoa</taxon>
        <taxon>Cnidaria</taxon>
        <taxon>Anthozoa</taxon>
        <taxon>Hexacorallia</taxon>
        <taxon>Actiniaria</taxon>
        <taxon>Actiniidae</taxon>
        <taxon>Actinia</taxon>
    </lineage>
</organism>
<dbReference type="KEGG" id="aten:116295863"/>
<dbReference type="AlphaFoldDB" id="A0A6P8I4G7"/>
<dbReference type="Proteomes" id="UP000515163">
    <property type="component" value="Unplaced"/>
</dbReference>
<sequence length="162" mass="18728">MTMKAVFQNFCIFLLFTIHVSCFPRRNDVTLNFELERPSYSRTADTNEPEVTLSENFSKVLSPNSSVELNSFLENDDRIVPYDKEFKRQSNLHPCHLKPPSISTILHLDGTMTIIRKCFCKRRTLFACLNSIVKSQCEEVPASYRDSNGRLVYYARDCKCSP</sequence>
<reference evidence="3" key="1">
    <citation type="submission" date="2025-08" db="UniProtKB">
        <authorList>
            <consortium name="RefSeq"/>
        </authorList>
    </citation>
    <scope>IDENTIFICATION</scope>
    <source>
        <tissue evidence="3">Tentacle</tissue>
    </source>
</reference>
<name>A0A6P8I4G7_ACTTE</name>
<protein>
    <submittedName>
        <fullName evidence="3">Uncharacterized protein LOC116295863</fullName>
    </submittedName>
</protein>
<dbReference type="OrthoDB" id="10458845at2759"/>
<dbReference type="RefSeq" id="XP_031559680.1">
    <property type="nucleotide sequence ID" value="XM_031703820.1"/>
</dbReference>
<accession>A0A6P8I4G7</accession>
<evidence type="ECO:0000256" key="1">
    <source>
        <dbReference type="SAM" id="SignalP"/>
    </source>
</evidence>
<proteinExistence type="predicted"/>
<keyword evidence="1" id="KW-0732">Signal</keyword>
<feature type="signal peptide" evidence="1">
    <location>
        <begin position="1"/>
        <end position="22"/>
    </location>
</feature>